<keyword evidence="2" id="KW-0325">Glycoprotein</keyword>
<sequence>MTVATCAPSSGASSSSTVVTAQVNAPSLSPEIKWSDFLIEDVFLPQNDQGDVCTQSSMGVSSSQVRYTFLTRSPAWKAKTDIESEQLMVESGVANQNDLVDEWTYGALDGEHGPYECVLNTVEACAISVWPDVNVHFSFIYCVESLVVEHKYLEWESCFSKTGLDSHAVLDCYESGYGKKIFKDDLVFRERKNSLTDFFRMFA</sequence>
<comment type="similarity">
    <text evidence="1">Belongs to the GILT family.</text>
</comment>
<accession>A0A8K0I702</accession>
<dbReference type="Pfam" id="PF03227">
    <property type="entry name" value="GILT"/>
    <property type="match status" value="1"/>
</dbReference>
<comment type="caution">
    <text evidence="3">The sequence shown here is derived from an EMBL/GenBank/DDBJ whole genome shotgun (WGS) entry which is preliminary data.</text>
</comment>
<reference evidence="3" key="2">
    <citation type="submission" date="2019-07" db="EMBL/GenBank/DDBJ databases">
        <authorList>
            <person name="Yang Y."/>
            <person name="Bocs S."/>
            <person name="Baudouin L."/>
        </authorList>
    </citation>
    <scope>NUCLEOTIDE SEQUENCE</scope>
    <source>
        <tissue evidence="3">Spear leaf of Hainan Tall coconut</tissue>
    </source>
</reference>
<organism evidence="3 4">
    <name type="scientific">Cocos nucifera</name>
    <name type="common">Coconut palm</name>
    <dbReference type="NCBI Taxonomy" id="13894"/>
    <lineage>
        <taxon>Eukaryota</taxon>
        <taxon>Viridiplantae</taxon>
        <taxon>Streptophyta</taxon>
        <taxon>Embryophyta</taxon>
        <taxon>Tracheophyta</taxon>
        <taxon>Spermatophyta</taxon>
        <taxon>Magnoliopsida</taxon>
        <taxon>Liliopsida</taxon>
        <taxon>Arecaceae</taxon>
        <taxon>Arecoideae</taxon>
        <taxon>Cocoseae</taxon>
        <taxon>Attaleinae</taxon>
        <taxon>Cocos</taxon>
    </lineage>
</organism>
<evidence type="ECO:0000313" key="4">
    <source>
        <dbReference type="Proteomes" id="UP000797356"/>
    </source>
</evidence>
<protein>
    <submittedName>
        <fullName evidence="3">Uncharacterized protein</fullName>
    </submittedName>
</protein>
<dbReference type="PANTHER" id="PTHR13234">
    <property type="entry name" value="GAMMA-INTERFERON INDUCIBLE LYSOSOMAL THIOL REDUCTASE GILT"/>
    <property type="match status" value="1"/>
</dbReference>
<dbReference type="PANTHER" id="PTHR13234:SF75">
    <property type="entry name" value="GAMMA INTERFERON INDUCIBLE LYSOSOMAL THIOL REDUCTASE FAMILY PROTEIN, EXPRESSED"/>
    <property type="match status" value="1"/>
</dbReference>
<reference evidence="3" key="1">
    <citation type="journal article" date="2017" name="Gigascience">
        <title>The genome draft of coconut (Cocos nucifera).</title>
        <authorList>
            <person name="Xiao Y."/>
            <person name="Xu P."/>
            <person name="Fan H."/>
            <person name="Baudouin L."/>
            <person name="Xia W."/>
            <person name="Bocs S."/>
            <person name="Xu J."/>
            <person name="Li Q."/>
            <person name="Guo A."/>
            <person name="Zhou L."/>
            <person name="Li J."/>
            <person name="Wu Y."/>
            <person name="Ma Z."/>
            <person name="Armero A."/>
            <person name="Issali A.E."/>
            <person name="Liu N."/>
            <person name="Peng M."/>
            <person name="Yang Y."/>
        </authorList>
    </citation>
    <scope>NUCLEOTIDE SEQUENCE</scope>
    <source>
        <tissue evidence="3">Spear leaf of Hainan Tall coconut</tissue>
    </source>
</reference>
<dbReference type="AlphaFoldDB" id="A0A8K0I702"/>
<dbReference type="GO" id="GO:0016671">
    <property type="term" value="F:oxidoreductase activity, acting on a sulfur group of donors, disulfide as acceptor"/>
    <property type="evidence" value="ECO:0007669"/>
    <property type="project" value="InterPro"/>
</dbReference>
<dbReference type="OrthoDB" id="958254at2759"/>
<evidence type="ECO:0000256" key="1">
    <source>
        <dbReference type="ARBA" id="ARBA00005679"/>
    </source>
</evidence>
<proteinExistence type="inferred from homology"/>
<dbReference type="InterPro" id="IPR004911">
    <property type="entry name" value="Interferon-induced_GILT"/>
</dbReference>
<dbReference type="Proteomes" id="UP000797356">
    <property type="component" value="Chromosome 4"/>
</dbReference>
<evidence type="ECO:0000256" key="2">
    <source>
        <dbReference type="ARBA" id="ARBA00023180"/>
    </source>
</evidence>
<dbReference type="EMBL" id="CM017875">
    <property type="protein sequence ID" value="KAG1339041.1"/>
    <property type="molecule type" value="Genomic_DNA"/>
</dbReference>
<name>A0A8K0I702_COCNU</name>
<evidence type="ECO:0000313" key="3">
    <source>
        <dbReference type="EMBL" id="KAG1339041.1"/>
    </source>
</evidence>
<gene>
    <name evidence="3" type="ORF">COCNU_04G013470</name>
</gene>
<keyword evidence="4" id="KW-1185">Reference proteome</keyword>